<name>A0ABU9YJX9_9PROT</name>
<dbReference type="Proteomes" id="UP001413721">
    <property type="component" value="Unassembled WGS sequence"/>
</dbReference>
<dbReference type="NCBIfam" id="TIGR00447">
    <property type="entry name" value="pth"/>
    <property type="match status" value="1"/>
</dbReference>
<comment type="similarity">
    <text evidence="5 7">Belongs to the PTH family.</text>
</comment>
<evidence type="ECO:0000313" key="9">
    <source>
        <dbReference type="EMBL" id="MEN2989124.1"/>
    </source>
</evidence>
<comment type="function">
    <text evidence="7">Hydrolyzes ribosome-free peptidyl-tRNAs (with 1 or more amino acids incorporated), which drop off the ribosome during protein synthesis, or as a result of ribosome stalling.</text>
</comment>
<accession>A0ABU9YJX9</accession>
<keyword evidence="3 7" id="KW-0378">Hydrolase</keyword>
<dbReference type="InterPro" id="IPR018171">
    <property type="entry name" value="Pept_tRNA_hydro_CS"/>
</dbReference>
<protein>
    <recommendedName>
        <fullName evidence="6 7">Peptidyl-tRNA hydrolase</fullName>
        <shortName evidence="7">Pth</shortName>
        <ecNumber evidence="1 7">3.1.1.29</ecNumber>
    </recommendedName>
</protein>
<feature type="compositionally biased region" description="Pro residues" evidence="8">
    <location>
        <begin position="189"/>
        <end position="198"/>
    </location>
</feature>
<dbReference type="PANTHER" id="PTHR17224">
    <property type="entry name" value="PEPTIDYL-TRNA HYDROLASE"/>
    <property type="match status" value="1"/>
</dbReference>
<evidence type="ECO:0000256" key="3">
    <source>
        <dbReference type="ARBA" id="ARBA00022801"/>
    </source>
</evidence>
<feature type="binding site" evidence="7">
    <location>
        <position position="14"/>
    </location>
    <ligand>
        <name>tRNA</name>
        <dbReference type="ChEBI" id="CHEBI:17843"/>
    </ligand>
</feature>
<dbReference type="SUPFAM" id="SSF53178">
    <property type="entry name" value="Peptidyl-tRNA hydrolase-like"/>
    <property type="match status" value="1"/>
</dbReference>
<organism evidence="9 10">
    <name type="scientific">Tistrella arctica</name>
    <dbReference type="NCBI Taxonomy" id="3133430"/>
    <lineage>
        <taxon>Bacteria</taxon>
        <taxon>Pseudomonadati</taxon>
        <taxon>Pseudomonadota</taxon>
        <taxon>Alphaproteobacteria</taxon>
        <taxon>Geminicoccales</taxon>
        <taxon>Geminicoccaceae</taxon>
        <taxon>Tistrella</taxon>
    </lineage>
</organism>
<sequence>MWLLVGLGNPGPEYAGHRHNIGFMAVDEIVRRHGLPPWRRKFQGEISEGRIGDERVILLKPLTYMNASGRSVAEAARFHKIPPARIIVFHDELDLAPSKLRIKTGGGHAGHNGLRDITAHLGADFVRVRLGIGHPGDKARVHGWVLSDFAKAEQAWLRDLIDAVAAHVPLLLSGAASDFMSKVADAVRPPKPPRPPRPAKPDAAGTNPVGGTGAEE</sequence>
<evidence type="ECO:0000256" key="1">
    <source>
        <dbReference type="ARBA" id="ARBA00013260"/>
    </source>
</evidence>
<gene>
    <name evidence="7 9" type="primary">pth</name>
    <name evidence="9" type="ORF">WG926_12485</name>
</gene>
<dbReference type="EMBL" id="JBBKTW010000004">
    <property type="protein sequence ID" value="MEN2989124.1"/>
    <property type="molecule type" value="Genomic_DNA"/>
</dbReference>
<reference evidence="9 10" key="1">
    <citation type="submission" date="2024-03" db="EMBL/GenBank/DDBJ databases">
        <title>High-quality draft genome sequencing of Tistrella sp. BH-R2-4.</title>
        <authorList>
            <person name="Dong C."/>
        </authorList>
    </citation>
    <scope>NUCLEOTIDE SEQUENCE [LARGE SCALE GENOMIC DNA]</scope>
    <source>
        <strain evidence="9 10">BH-R2-4</strain>
    </source>
</reference>
<dbReference type="GO" id="GO:0004045">
    <property type="term" value="F:peptidyl-tRNA hydrolase activity"/>
    <property type="evidence" value="ECO:0007669"/>
    <property type="project" value="UniProtKB-EC"/>
</dbReference>
<evidence type="ECO:0000256" key="7">
    <source>
        <dbReference type="HAMAP-Rule" id="MF_00083"/>
    </source>
</evidence>
<dbReference type="CDD" id="cd00462">
    <property type="entry name" value="PTH"/>
    <property type="match status" value="1"/>
</dbReference>
<evidence type="ECO:0000256" key="8">
    <source>
        <dbReference type="SAM" id="MobiDB-lite"/>
    </source>
</evidence>
<comment type="catalytic activity">
    <reaction evidence="7">
        <text>an N-acyl-L-alpha-aminoacyl-tRNA + H2O = an N-acyl-L-amino acid + a tRNA + H(+)</text>
        <dbReference type="Rhea" id="RHEA:54448"/>
        <dbReference type="Rhea" id="RHEA-COMP:10123"/>
        <dbReference type="Rhea" id="RHEA-COMP:13883"/>
        <dbReference type="ChEBI" id="CHEBI:15377"/>
        <dbReference type="ChEBI" id="CHEBI:15378"/>
        <dbReference type="ChEBI" id="CHEBI:59874"/>
        <dbReference type="ChEBI" id="CHEBI:78442"/>
        <dbReference type="ChEBI" id="CHEBI:138191"/>
        <dbReference type="EC" id="3.1.1.29"/>
    </reaction>
</comment>
<proteinExistence type="inferred from homology"/>
<evidence type="ECO:0000256" key="4">
    <source>
        <dbReference type="ARBA" id="ARBA00022884"/>
    </source>
</evidence>
<feature type="site" description="Discriminates between blocked and unblocked aminoacyl-tRNA" evidence="7">
    <location>
        <position position="9"/>
    </location>
</feature>
<dbReference type="InterPro" id="IPR001328">
    <property type="entry name" value="Pept_tRNA_hydro"/>
</dbReference>
<evidence type="ECO:0000313" key="10">
    <source>
        <dbReference type="Proteomes" id="UP001413721"/>
    </source>
</evidence>
<comment type="subcellular location">
    <subcellularLocation>
        <location evidence="7">Cytoplasm</location>
    </subcellularLocation>
</comment>
<dbReference type="RefSeq" id="WP_345937448.1">
    <property type="nucleotide sequence ID" value="NZ_JBBKTW010000004.1"/>
</dbReference>
<dbReference type="InterPro" id="IPR036416">
    <property type="entry name" value="Pept_tRNA_hydro_sf"/>
</dbReference>
<comment type="subunit">
    <text evidence="7">Monomer.</text>
</comment>
<keyword evidence="10" id="KW-1185">Reference proteome</keyword>
<dbReference type="PANTHER" id="PTHR17224:SF1">
    <property type="entry name" value="PEPTIDYL-TRNA HYDROLASE"/>
    <property type="match status" value="1"/>
</dbReference>
<keyword evidence="7" id="KW-0963">Cytoplasm</keyword>
<comment type="caution">
    <text evidence="9">The sequence shown here is derived from an EMBL/GenBank/DDBJ whole genome shotgun (WGS) entry which is preliminary data.</text>
</comment>
<evidence type="ECO:0000256" key="2">
    <source>
        <dbReference type="ARBA" id="ARBA00022555"/>
    </source>
</evidence>
<feature type="binding site" evidence="7">
    <location>
        <position position="112"/>
    </location>
    <ligand>
        <name>tRNA</name>
        <dbReference type="ChEBI" id="CHEBI:17843"/>
    </ligand>
</feature>
<comment type="function">
    <text evidence="7">Catalyzes the release of premature peptidyl moieties from peptidyl-tRNA molecules trapped in stalled 50S ribosomal subunits, and thus maintains levels of free tRNAs and 50S ribosomes.</text>
</comment>
<feature type="active site" description="Proton acceptor" evidence="7">
    <location>
        <position position="19"/>
    </location>
</feature>
<keyword evidence="4 7" id="KW-0694">RNA-binding</keyword>
<dbReference type="Gene3D" id="3.40.50.1470">
    <property type="entry name" value="Peptidyl-tRNA hydrolase"/>
    <property type="match status" value="1"/>
</dbReference>
<dbReference type="EC" id="3.1.1.29" evidence="1 7"/>
<evidence type="ECO:0000256" key="5">
    <source>
        <dbReference type="ARBA" id="ARBA00038063"/>
    </source>
</evidence>
<dbReference type="PROSITE" id="PS01196">
    <property type="entry name" value="PEPT_TRNA_HYDROL_2"/>
    <property type="match status" value="1"/>
</dbReference>
<dbReference type="Pfam" id="PF01195">
    <property type="entry name" value="Pept_tRNA_hydro"/>
    <property type="match status" value="1"/>
</dbReference>
<feature type="binding site" evidence="7">
    <location>
        <position position="64"/>
    </location>
    <ligand>
        <name>tRNA</name>
        <dbReference type="ChEBI" id="CHEBI:17843"/>
    </ligand>
</feature>
<feature type="binding site" evidence="7">
    <location>
        <position position="66"/>
    </location>
    <ligand>
        <name>tRNA</name>
        <dbReference type="ChEBI" id="CHEBI:17843"/>
    </ligand>
</feature>
<keyword evidence="2 7" id="KW-0820">tRNA-binding</keyword>
<dbReference type="HAMAP" id="MF_00083">
    <property type="entry name" value="Pept_tRNA_hydro_bact"/>
    <property type="match status" value="1"/>
</dbReference>
<feature type="site" description="Stabilizes the basic form of H active site to accept a proton" evidence="7">
    <location>
        <position position="91"/>
    </location>
</feature>
<evidence type="ECO:0000256" key="6">
    <source>
        <dbReference type="ARBA" id="ARBA00050038"/>
    </source>
</evidence>
<feature type="region of interest" description="Disordered" evidence="8">
    <location>
        <begin position="183"/>
        <end position="216"/>
    </location>
</feature>